<dbReference type="GO" id="GO:0005524">
    <property type="term" value="F:ATP binding"/>
    <property type="evidence" value="ECO:0007669"/>
    <property type="project" value="UniProtKB-UniRule"/>
</dbReference>
<gene>
    <name evidence="9" type="primary">argB</name>
    <name evidence="11" type="ORF">HNQ92_003061</name>
</gene>
<keyword evidence="12" id="KW-1185">Reference proteome</keyword>
<feature type="site" description="Transition state stabilizer" evidence="9">
    <location>
        <position position="222"/>
    </location>
</feature>
<dbReference type="EMBL" id="JACHGF010000004">
    <property type="protein sequence ID" value="MBB5284913.1"/>
    <property type="molecule type" value="Genomic_DNA"/>
</dbReference>
<protein>
    <recommendedName>
        <fullName evidence="9">Acetylglutamate kinase</fullName>
        <ecNumber evidence="9">2.7.2.8</ecNumber>
    </recommendedName>
    <alternativeName>
        <fullName evidence="9">N-acetyl-L-glutamate 5-phosphotransferase</fullName>
    </alternativeName>
    <alternativeName>
        <fullName evidence="9">NAG kinase</fullName>
        <shortName evidence="9">NAGK</shortName>
    </alternativeName>
</protein>
<keyword evidence="4 9" id="KW-0808">Transferase</keyword>
<keyword evidence="7 9" id="KW-0067">ATP-binding</keyword>
<dbReference type="UniPathway" id="UPA00068">
    <property type="reaction ID" value="UER00107"/>
</dbReference>
<evidence type="ECO:0000259" key="10">
    <source>
        <dbReference type="Pfam" id="PF00696"/>
    </source>
</evidence>
<dbReference type="CDD" id="cd04238">
    <property type="entry name" value="AAK_NAGK-like"/>
    <property type="match status" value="1"/>
</dbReference>
<keyword evidence="9" id="KW-0963">Cytoplasm</keyword>
<dbReference type="InterPro" id="IPR037528">
    <property type="entry name" value="ArgB"/>
</dbReference>
<sequence length="260" mass="27446">MALFVVKIGGNIIDNPDACARFLQKFAQLPSPKVLVHGGGKVATQTAAQLGIETQMVDGRRITDRAMLDVVTMVYGGLVNKNLVAQLQARNCNAIGLTGADGGIIRSVKRPVKDIDYGFVGDIEAVNQAQLEALLHSNLVPVVAPLTYSREGLLLNTNADTIASVLAVALAVRHSVNLLYCFEKKGVLSDPDDDEAVIPALTLHSYAEYKASGAIVKGMIPKLDNAFKALTDGVRRVTICHADDLEAAAAGQAGTTLSLA</sequence>
<dbReference type="GO" id="GO:0042450">
    <property type="term" value="P:L-arginine biosynthetic process via ornithine"/>
    <property type="evidence" value="ECO:0007669"/>
    <property type="project" value="UniProtKB-UniRule"/>
</dbReference>
<organism evidence="11 12">
    <name type="scientific">Rhabdobacter roseus</name>
    <dbReference type="NCBI Taxonomy" id="1655419"/>
    <lineage>
        <taxon>Bacteria</taxon>
        <taxon>Pseudomonadati</taxon>
        <taxon>Bacteroidota</taxon>
        <taxon>Cytophagia</taxon>
        <taxon>Cytophagales</taxon>
        <taxon>Cytophagaceae</taxon>
        <taxon>Rhabdobacter</taxon>
    </lineage>
</organism>
<evidence type="ECO:0000256" key="6">
    <source>
        <dbReference type="ARBA" id="ARBA00022777"/>
    </source>
</evidence>
<reference evidence="11 12" key="1">
    <citation type="submission" date="2020-08" db="EMBL/GenBank/DDBJ databases">
        <title>Genomic Encyclopedia of Type Strains, Phase IV (KMG-IV): sequencing the most valuable type-strain genomes for metagenomic binning, comparative biology and taxonomic classification.</title>
        <authorList>
            <person name="Goeker M."/>
        </authorList>
    </citation>
    <scope>NUCLEOTIDE SEQUENCE [LARGE SCALE GENOMIC DNA]</scope>
    <source>
        <strain evidence="11 12">DSM 105074</strain>
    </source>
</reference>
<comment type="caution">
    <text evidence="11">The sequence shown here is derived from an EMBL/GenBank/DDBJ whole genome shotgun (WGS) entry which is preliminary data.</text>
</comment>
<dbReference type="NCBIfam" id="TIGR00761">
    <property type="entry name" value="argB"/>
    <property type="match status" value="1"/>
</dbReference>
<dbReference type="GO" id="GO:0003991">
    <property type="term" value="F:acetylglutamate kinase activity"/>
    <property type="evidence" value="ECO:0007669"/>
    <property type="project" value="UniProtKB-UniRule"/>
</dbReference>
<dbReference type="InterPro" id="IPR036393">
    <property type="entry name" value="AceGlu_kinase-like_sf"/>
</dbReference>
<comment type="pathway">
    <text evidence="1 9">Amino-acid biosynthesis; L-arginine biosynthesis; N(2)-acetyl-L-ornithine from L-glutamate: step 2/4.</text>
</comment>
<evidence type="ECO:0000256" key="7">
    <source>
        <dbReference type="ARBA" id="ARBA00022840"/>
    </source>
</evidence>
<dbReference type="PANTHER" id="PTHR23342:SF0">
    <property type="entry name" value="N-ACETYLGLUTAMATE SYNTHASE, MITOCHONDRIAL"/>
    <property type="match status" value="1"/>
</dbReference>
<keyword evidence="3 9" id="KW-0028">Amino-acid biosynthesis</keyword>
<dbReference type="AlphaFoldDB" id="A0A840TUH2"/>
<name>A0A840TUH2_9BACT</name>
<dbReference type="GO" id="GO:0005737">
    <property type="term" value="C:cytoplasm"/>
    <property type="evidence" value="ECO:0007669"/>
    <property type="project" value="UniProtKB-SubCell"/>
</dbReference>
<keyword evidence="2 9" id="KW-0055">Arginine biosynthesis</keyword>
<dbReference type="SUPFAM" id="SSF53633">
    <property type="entry name" value="Carbamate kinase-like"/>
    <property type="match status" value="1"/>
</dbReference>
<dbReference type="Gene3D" id="3.40.1160.10">
    <property type="entry name" value="Acetylglutamate kinase-like"/>
    <property type="match status" value="1"/>
</dbReference>
<evidence type="ECO:0000256" key="8">
    <source>
        <dbReference type="ARBA" id="ARBA00048141"/>
    </source>
</evidence>
<comment type="similarity">
    <text evidence="9">Belongs to the acetylglutamate kinase family. ArgB subfamily.</text>
</comment>
<feature type="binding site" evidence="9">
    <location>
        <position position="61"/>
    </location>
    <ligand>
        <name>substrate</name>
    </ligand>
</feature>
<evidence type="ECO:0000256" key="2">
    <source>
        <dbReference type="ARBA" id="ARBA00022571"/>
    </source>
</evidence>
<feature type="binding site" evidence="9">
    <location>
        <position position="156"/>
    </location>
    <ligand>
        <name>substrate</name>
    </ligand>
</feature>
<comment type="function">
    <text evidence="9">Catalyzes the ATP-dependent phosphorylation of N-acetyl-L-glutamate.</text>
</comment>
<feature type="site" description="Transition state stabilizer" evidence="9">
    <location>
        <position position="7"/>
    </location>
</feature>
<dbReference type="Pfam" id="PF00696">
    <property type="entry name" value="AA_kinase"/>
    <property type="match status" value="1"/>
</dbReference>
<dbReference type="PIRSF" id="PIRSF000728">
    <property type="entry name" value="NAGK"/>
    <property type="match status" value="1"/>
</dbReference>
<evidence type="ECO:0000256" key="5">
    <source>
        <dbReference type="ARBA" id="ARBA00022741"/>
    </source>
</evidence>
<dbReference type="EC" id="2.7.2.8" evidence="9"/>
<dbReference type="HAMAP" id="MF_00082">
    <property type="entry name" value="ArgB"/>
    <property type="match status" value="1"/>
</dbReference>
<feature type="binding site" evidence="9">
    <location>
        <begin position="39"/>
        <end position="40"/>
    </location>
    <ligand>
        <name>substrate</name>
    </ligand>
</feature>
<keyword evidence="5 9" id="KW-0547">Nucleotide-binding</keyword>
<proteinExistence type="inferred from homology"/>
<evidence type="ECO:0000256" key="9">
    <source>
        <dbReference type="HAMAP-Rule" id="MF_00082"/>
    </source>
</evidence>
<dbReference type="PANTHER" id="PTHR23342">
    <property type="entry name" value="N-ACETYLGLUTAMATE SYNTHASE"/>
    <property type="match status" value="1"/>
</dbReference>
<dbReference type="InterPro" id="IPR001048">
    <property type="entry name" value="Asp/Glu/Uridylate_kinase"/>
</dbReference>
<feature type="domain" description="Aspartate/glutamate/uridylate kinase" evidence="10">
    <location>
        <begin position="3"/>
        <end position="240"/>
    </location>
</feature>
<evidence type="ECO:0000256" key="4">
    <source>
        <dbReference type="ARBA" id="ARBA00022679"/>
    </source>
</evidence>
<dbReference type="Proteomes" id="UP000557307">
    <property type="component" value="Unassembled WGS sequence"/>
</dbReference>
<accession>A0A840TUH2</accession>
<comment type="catalytic activity">
    <reaction evidence="8 9">
        <text>N-acetyl-L-glutamate + ATP = N-acetyl-L-glutamyl 5-phosphate + ADP</text>
        <dbReference type="Rhea" id="RHEA:14629"/>
        <dbReference type="ChEBI" id="CHEBI:30616"/>
        <dbReference type="ChEBI" id="CHEBI:44337"/>
        <dbReference type="ChEBI" id="CHEBI:57936"/>
        <dbReference type="ChEBI" id="CHEBI:456216"/>
        <dbReference type="EC" id="2.7.2.8"/>
    </reaction>
</comment>
<dbReference type="InterPro" id="IPR004662">
    <property type="entry name" value="AcgluKinase_fam"/>
</dbReference>
<comment type="subcellular location">
    <subcellularLocation>
        <location evidence="9">Cytoplasm</location>
    </subcellularLocation>
</comment>
<keyword evidence="6 9" id="KW-0418">Kinase</keyword>
<evidence type="ECO:0000313" key="11">
    <source>
        <dbReference type="EMBL" id="MBB5284913.1"/>
    </source>
</evidence>
<evidence type="ECO:0000256" key="1">
    <source>
        <dbReference type="ARBA" id="ARBA00004828"/>
    </source>
</evidence>
<evidence type="ECO:0000313" key="12">
    <source>
        <dbReference type="Proteomes" id="UP000557307"/>
    </source>
</evidence>
<evidence type="ECO:0000256" key="3">
    <source>
        <dbReference type="ARBA" id="ARBA00022605"/>
    </source>
</evidence>
<dbReference type="RefSeq" id="WP_184174856.1">
    <property type="nucleotide sequence ID" value="NZ_JACHGF010000004.1"/>
</dbReference>